<dbReference type="Gene3D" id="3.40.190.10">
    <property type="entry name" value="Periplasmic binding protein-like II"/>
    <property type="match status" value="1"/>
</dbReference>
<dbReference type="SUPFAM" id="SSF53850">
    <property type="entry name" value="Periplasmic binding protein-like II"/>
    <property type="match status" value="1"/>
</dbReference>
<evidence type="ECO:0000313" key="2">
    <source>
        <dbReference type="EMBL" id="MEO3717504.1"/>
    </source>
</evidence>
<reference evidence="2" key="2">
    <citation type="submission" date="2024-05" db="EMBL/GenBank/DDBJ databases">
        <authorList>
            <person name="Wolfe A."/>
        </authorList>
    </citation>
    <scope>NUCLEOTIDE SEQUENCE</scope>
    <source>
        <strain evidence="2">UMB1064</strain>
    </source>
</reference>
<dbReference type="PANTHER" id="PTHR30290">
    <property type="entry name" value="PERIPLASMIC BINDING COMPONENT OF ABC TRANSPORTER"/>
    <property type="match status" value="1"/>
</dbReference>
<comment type="caution">
    <text evidence="2">The sequence shown here is derived from an EMBL/GenBank/DDBJ whole genome shotgun (WGS) entry which is preliminary data.</text>
</comment>
<name>A0AAW9SWD4_CORAY</name>
<organism evidence="2 3">
    <name type="scientific">Corynebacterium amycolatum</name>
    <dbReference type="NCBI Taxonomy" id="43765"/>
    <lineage>
        <taxon>Bacteria</taxon>
        <taxon>Bacillati</taxon>
        <taxon>Actinomycetota</taxon>
        <taxon>Actinomycetes</taxon>
        <taxon>Mycobacteriales</taxon>
        <taxon>Corynebacteriaceae</taxon>
        <taxon>Corynebacterium</taxon>
    </lineage>
</organism>
<dbReference type="Gene3D" id="3.90.76.10">
    <property type="entry name" value="Dipeptide-binding Protein, Domain 1"/>
    <property type="match status" value="1"/>
</dbReference>
<dbReference type="EMBL" id="JASOOY020000027">
    <property type="protein sequence ID" value="MEO3717504.1"/>
    <property type="molecule type" value="Genomic_DNA"/>
</dbReference>
<dbReference type="Proteomes" id="UP001223646">
    <property type="component" value="Unassembled WGS sequence"/>
</dbReference>
<reference evidence="2" key="1">
    <citation type="submission" date="2023-05" db="EMBL/GenBank/DDBJ databases">
        <authorList>
            <person name="Du J."/>
        </authorList>
    </citation>
    <scope>NUCLEOTIDE SEQUENCE</scope>
    <source>
        <strain evidence="2">UMB1064</strain>
    </source>
</reference>
<dbReference type="GO" id="GO:0015833">
    <property type="term" value="P:peptide transport"/>
    <property type="evidence" value="ECO:0007669"/>
    <property type="project" value="TreeGrafter"/>
</dbReference>
<dbReference type="PIRSF" id="PIRSF002741">
    <property type="entry name" value="MppA"/>
    <property type="match status" value="1"/>
</dbReference>
<evidence type="ECO:0000259" key="1">
    <source>
        <dbReference type="Pfam" id="PF00496"/>
    </source>
</evidence>
<protein>
    <submittedName>
        <fullName evidence="2">ABC transporter substrate-binding protein</fullName>
    </submittedName>
</protein>
<dbReference type="GO" id="GO:0042597">
    <property type="term" value="C:periplasmic space"/>
    <property type="evidence" value="ECO:0007669"/>
    <property type="project" value="UniProtKB-ARBA"/>
</dbReference>
<dbReference type="RefSeq" id="WP_284826056.1">
    <property type="nucleotide sequence ID" value="NZ_JASOOY020000027.1"/>
</dbReference>
<accession>A0AAW9SWD4</accession>
<gene>
    <name evidence="2" type="ORF">QP460_007880</name>
</gene>
<dbReference type="AlphaFoldDB" id="A0AAW9SWD4"/>
<proteinExistence type="predicted"/>
<dbReference type="InterPro" id="IPR000914">
    <property type="entry name" value="SBP_5_dom"/>
</dbReference>
<dbReference type="GO" id="GO:0043190">
    <property type="term" value="C:ATP-binding cassette (ABC) transporter complex"/>
    <property type="evidence" value="ECO:0007669"/>
    <property type="project" value="InterPro"/>
</dbReference>
<sequence>MHRPVASGPFHTRQKLRRKLRQREKFRAPKLHATTLSEKGKFTLHVRQILAALLVIALPGSALAACSTDQQQVGAGFIVVQNSEPQSPLYTTDTNETGGGDILRMLYSGLVRYDTDGSMILDHAAEIKPNEDSTHFDITLKPGWTFHNGEPVTAQSYIDAWNYAAYGPNLQKQQSFFANVQGFDAVSGEKATEKTLSGLKKVDDLKFTVDLTTPDSSFPLSLGYVAFMPLPKAAFEDKKAFGEHPIGNGPYKMAEGRAWLHNNQLTVVRNDDFAGEHKARNNGLVYRFYSDVDTAYADLQAGRLDTLPRTIPPTALASFETDFPDSSANVPTSSSQYFAIPRNLPGFSGEEGKLRRQAISMAIDRKLITEKIFFDTRTPAREFSSLTLGDLDPNVPGQEVLEYNPKKARQLWAEANKIAPFTGSFDIAYNADGGHQQWVEAVTNMIGETLGIDSHGKAYPTFKQLRDEISNETITSGYRTGWAADYPSVANYMLPQFVTGGSSNDNHYSNPEFDKLIQEAASAKSAEDAKPIYVKAQSVLMEDLPAIPLWYPNASVAWNPKLRNAVVMWDGILDYPMIEKD</sequence>
<dbReference type="GO" id="GO:1904680">
    <property type="term" value="F:peptide transmembrane transporter activity"/>
    <property type="evidence" value="ECO:0007669"/>
    <property type="project" value="TreeGrafter"/>
</dbReference>
<evidence type="ECO:0000313" key="3">
    <source>
        <dbReference type="Proteomes" id="UP001223646"/>
    </source>
</evidence>
<dbReference type="PANTHER" id="PTHR30290:SF83">
    <property type="entry name" value="ABC TRANSPORTER SUBSTRATE-BINDING PROTEIN"/>
    <property type="match status" value="1"/>
</dbReference>
<dbReference type="Gene3D" id="3.10.105.10">
    <property type="entry name" value="Dipeptide-binding Protein, Domain 3"/>
    <property type="match status" value="1"/>
</dbReference>
<dbReference type="InterPro" id="IPR039424">
    <property type="entry name" value="SBP_5"/>
</dbReference>
<dbReference type="Pfam" id="PF00496">
    <property type="entry name" value="SBP_bac_5"/>
    <property type="match status" value="1"/>
</dbReference>
<dbReference type="CDD" id="cd00995">
    <property type="entry name" value="PBP2_NikA_DppA_OppA_like"/>
    <property type="match status" value="1"/>
</dbReference>
<feature type="domain" description="Solute-binding protein family 5" evidence="1">
    <location>
        <begin position="124"/>
        <end position="503"/>
    </location>
</feature>
<dbReference type="InterPro" id="IPR030678">
    <property type="entry name" value="Peptide/Ni-bd"/>
</dbReference>